<name>A0A914Z6H2_9BILA</name>
<sequence length="317" mass="36537">MKCPKGKFALNECKKFDNTECASCSDKGYSNTRAYRANCRGFPVKSGAYTIRNGMRKLEPTDIEVPWNNIGESTIRDRREDIDFDNEIPDLPGPFDDDVVDDDEKDDSLDDDDIEEFYNGLDLSEEFGDEPETLDAQIILPNARPIIDQTGVLEVMAMSDDSSSDSDEDLESDSKSLESVEKLRIIVGPLKEEKLKHVNKIVKDSDEEELDRIDETDDVTTQTPKSFNLSESFKELKKNVLVWNLLTKFFVFIAYCFAVMALFIAFRYAQNMRRQRTFNVQPLVMTSDQHYDLVRSVNYLQNKRRGPFKYEPLEEFV</sequence>
<feature type="transmembrane region" description="Helical" evidence="2">
    <location>
        <begin position="241"/>
        <end position="266"/>
    </location>
</feature>
<feature type="compositionally biased region" description="Acidic residues" evidence="1">
    <location>
        <begin position="95"/>
        <end position="110"/>
    </location>
</feature>
<feature type="region of interest" description="Disordered" evidence="1">
    <location>
        <begin position="85"/>
        <end position="110"/>
    </location>
</feature>
<keyword evidence="3" id="KW-1185">Reference proteome</keyword>
<dbReference type="AlphaFoldDB" id="A0A914Z6H2"/>
<organism evidence="3 4">
    <name type="scientific">Panagrolaimus superbus</name>
    <dbReference type="NCBI Taxonomy" id="310955"/>
    <lineage>
        <taxon>Eukaryota</taxon>
        <taxon>Metazoa</taxon>
        <taxon>Ecdysozoa</taxon>
        <taxon>Nematoda</taxon>
        <taxon>Chromadorea</taxon>
        <taxon>Rhabditida</taxon>
        <taxon>Tylenchina</taxon>
        <taxon>Panagrolaimomorpha</taxon>
        <taxon>Panagrolaimoidea</taxon>
        <taxon>Panagrolaimidae</taxon>
        <taxon>Panagrolaimus</taxon>
    </lineage>
</organism>
<reference evidence="4" key="1">
    <citation type="submission" date="2022-11" db="UniProtKB">
        <authorList>
            <consortium name="WormBaseParasite"/>
        </authorList>
    </citation>
    <scope>IDENTIFICATION</scope>
</reference>
<accession>A0A914Z6H2</accession>
<keyword evidence="2" id="KW-1133">Transmembrane helix</keyword>
<evidence type="ECO:0000313" key="3">
    <source>
        <dbReference type="Proteomes" id="UP000887577"/>
    </source>
</evidence>
<dbReference type="Proteomes" id="UP000887577">
    <property type="component" value="Unplaced"/>
</dbReference>
<protein>
    <submittedName>
        <fullName evidence="4">TNFR-Cys domain-containing protein</fullName>
    </submittedName>
</protein>
<evidence type="ECO:0000256" key="2">
    <source>
        <dbReference type="SAM" id="Phobius"/>
    </source>
</evidence>
<evidence type="ECO:0000256" key="1">
    <source>
        <dbReference type="SAM" id="MobiDB-lite"/>
    </source>
</evidence>
<keyword evidence="2" id="KW-0472">Membrane</keyword>
<dbReference type="Gene3D" id="2.10.50.10">
    <property type="entry name" value="Tumor Necrosis Factor Receptor, subunit A, domain 2"/>
    <property type="match status" value="1"/>
</dbReference>
<dbReference type="WBParaSite" id="PSU_v2.g7529.t1">
    <property type="protein sequence ID" value="PSU_v2.g7529.t1"/>
    <property type="gene ID" value="PSU_v2.g7529"/>
</dbReference>
<dbReference type="SUPFAM" id="SSF57586">
    <property type="entry name" value="TNF receptor-like"/>
    <property type="match status" value="1"/>
</dbReference>
<proteinExistence type="predicted"/>
<keyword evidence="2" id="KW-0812">Transmembrane</keyword>
<evidence type="ECO:0000313" key="4">
    <source>
        <dbReference type="WBParaSite" id="PSU_v2.g7529.t1"/>
    </source>
</evidence>